<proteinExistence type="predicted"/>
<name>E4XSC4_OIKDI</name>
<feature type="domain" description="VWFA" evidence="1">
    <location>
        <begin position="237"/>
        <end position="364"/>
    </location>
</feature>
<dbReference type="PANTHER" id="PTHR45737:SF6">
    <property type="entry name" value="VON WILLEBRAND FACTOR A DOMAIN-CONTAINING PROTEIN 5A"/>
    <property type="match status" value="1"/>
</dbReference>
<dbReference type="PANTHER" id="PTHR45737">
    <property type="entry name" value="VON WILLEBRAND FACTOR A DOMAIN-CONTAINING PROTEIN 5A"/>
    <property type="match status" value="1"/>
</dbReference>
<dbReference type="InterPro" id="IPR036465">
    <property type="entry name" value="vWFA_dom_sf"/>
</dbReference>
<dbReference type="EMBL" id="FN653133">
    <property type="protein sequence ID" value="CBY19926.1"/>
    <property type="molecule type" value="Genomic_DNA"/>
</dbReference>
<dbReference type="SUPFAM" id="SSF53300">
    <property type="entry name" value="vWA-like"/>
    <property type="match status" value="1"/>
</dbReference>
<dbReference type="InterPro" id="IPR002035">
    <property type="entry name" value="VWF_A"/>
</dbReference>
<reference evidence="3 4" key="1">
    <citation type="journal article" date="2010" name="Science">
        <title>Plasticity of animal genome architecture unmasked by rapid evolution of a pelagic tunicate.</title>
        <authorList>
            <person name="Denoeud F."/>
            <person name="Henriet S."/>
            <person name="Mungpakdee S."/>
            <person name="Aury J.M."/>
            <person name="Da Silva C."/>
            <person name="Brinkmann H."/>
            <person name="Mikhaleva J."/>
            <person name="Olsen L.C."/>
            <person name="Jubin C."/>
            <person name="Canestro C."/>
            <person name="Bouquet J.M."/>
            <person name="Danks G."/>
            <person name="Poulain J."/>
            <person name="Campsteijn C."/>
            <person name="Adamski M."/>
            <person name="Cross I."/>
            <person name="Yadetie F."/>
            <person name="Muffato M."/>
            <person name="Louis A."/>
            <person name="Butcher S."/>
            <person name="Tsagkogeorga G."/>
            <person name="Konrad A."/>
            <person name="Singh S."/>
            <person name="Jensen M.F."/>
            <person name="Cong E.H."/>
            <person name="Eikeseth-Otteraa H."/>
            <person name="Noel B."/>
            <person name="Anthouard V."/>
            <person name="Porcel B.M."/>
            <person name="Kachouri-Lafond R."/>
            <person name="Nishino A."/>
            <person name="Ugolini M."/>
            <person name="Chourrout P."/>
            <person name="Nishida H."/>
            <person name="Aasland R."/>
            <person name="Huzurbazar S."/>
            <person name="Westhof E."/>
            <person name="Delsuc F."/>
            <person name="Lehrach H."/>
            <person name="Reinhardt R."/>
            <person name="Weissenbach J."/>
            <person name="Roy S.W."/>
            <person name="Artiguenave F."/>
            <person name="Postlethwait J.H."/>
            <person name="Manak J.R."/>
            <person name="Thompson E.M."/>
            <person name="Jaillon O."/>
            <person name="Du Pasquier L."/>
            <person name="Boudinot P."/>
            <person name="Liberles D.A."/>
            <person name="Volff J.N."/>
            <person name="Philippe H."/>
            <person name="Lenhard B."/>
            <person name="Roest Crollius H."/>
            <person name="Wincker P."/>
            <person name="Chourrout D."/>
        </authorList>
    </citation>
    <scope>NUCLEOTIDE SEQUENCE [LARGE SCALE GENOMIC DNA]</scope>
</reference>
<accession>E4XSC4</accession>
<protein>
    <recommendedName>
        <fullName evidence="5">VWFA domain-containing protein</fullName>
    </recommendedName>
</protein>
<dbReference type="AlphaFoldDB" id="E4XSC4"/>
<feature type="domain" description="VIT" evidence="2">
    <location>
        <begin position="1"/>
        <end position="68"/>
    </location>
</feature>
<dbReference type="InParanoid" id="E4XSC4"/>
<evidence type="ECO:0008006" key="5">
    <source>
        <dbReference type="Google" id="ProtNLM"/>
    </source>
</evidence>
<evidence type="ECO:0000313" key="4">
    <source>
        <dbReference type="Proteomes" id="UP000001307"/>
    </source>
</evidence>
<evidence type="ECO:0000313" key="3">
    <source>
        <dbReference type="EMBL" id="CBY19926.1"/>
    </source>
</evidence>
<dbReference type="OrthoDB" id="1729737at2759"/>
<dbReference type="Pfam" id="PF08487">
    <property type="entry name" value="VIT"/>
    <property type="match status" value="1"/>
</dbReference>
<dbReference type="Proteomes" id="UP000001307">
    <property type="component" value="Unassembled WGS sequence"/>
</dbReference>
<dbReference type="PROSITE" id="PS50234">
    <property type="entry name" value="VWFA"/>
    <property type="match status" value="1"/>
</dbReference>
<evidence type="ECO:0000259" key="2">
    <source>
        <dbReference type="PROSITE" id="PS51468"/>
    </source>
</evidence>
<dbReference type="Gene3D" id="3.40.50.410">
    <property type="entry name" value="von Willebrand factor, type A domain"/>
    <property type="match status" value="1"/>
</dbReference>
<sequence>MKENTLVHRIKAKITEREQASQIFQQSKDEDKAAVMGTLDNTAADSFIIELGQIGPDQSVAVNFEYFMDLKVEEGGKHRHQSSDSRSRLMKLHLPMSHKKRFVVGERVPQHNLHENIYDSTFVTKVYLTCEPPAKRVFGKILDSTGKIVERKISKHVHEELKLERWALNSEELKICPVDIEIFIENSLGKDFSIGNMTDAFECNKKEAIYVTHIKPKKLIPDNFIPEFLKKEEKMKEYIFLIDRSGSMSGSLMKQAKHCLMQAIQQLPRKCKFNIVSFGSRFSKLWDVAQPYTSQNITEAKMHIDEMVANLGGTELLKPLEGLVDGVAKNTRGQSIYVNLNDRMTQKVLQLARYTTEPVLVLIDVNFPSLPPQCVPSGPGIKGDEVYIYEETRLFFRIKKINEGFLKKYEGQNIRVEMTFKIGDQDAEYIHEFPISPVQSNENTSLMSYWAKQEIQKLEVLRRSIGFQGEHAEVKDRIIELSKEGNILHAYTAFIGVSERGNAPKAGSDPSASFHLTNSALETLHNYSG</sequence>
<gene>
    <name evidence="3" type="ORF">GSOID_T00002076001</name>
</gene>
<keyword evidence="4" id="KW-1185">Reference proteome</keyword>
<dbReference type="Pfam" id="PF13768">
    <property type="entry name" value="VWA_3"/>
    <property type="match status" value="1"/>
</dbReference>
<dbReference type="InterPro" id="IPR013694">
    <property type="entry name" value="VIT"/>
</dbReference>
<dbReference type="PROSITE" id="PS51468">
    <property type="entry name" value="VIT"/>
    <property type="match status" value="1"/>
</dbReference>
<organism evidence="3 4">
    <name type="scientific">Oikopleura dioica</name>
    <name type="common">Tunicate</name>
    <dbReference type="NCBI Taxonomy" id="34765"/>
    <lineage>
        <taxon>Eukaryota</taxon>
        <taxon>Metazoa</taxon>
        <taxon>Chordata</taxon>
        <taxon>Tunicata</taxon>
        <taxon>Appendicularia</taxon>
        <taxon>Copelata</taxon>
        <taxon>Oikopleuridae</taxon>
        <taxon>Oikopleura</taxon>
    </lineage>
</organism>
<evidence type="ECO:0000259" key="1">
    <source>
        <dbReference type="PROSITE" id="PS50234"/>
    </source>
</evidence>